<name>A0A1X7G6M1_9SPHN</name>
<reference evidence="3" key="1">
    <citation type="submission" date="2017-04" db="EMBL/GenBank/DDBJ databases">
        <authorList>
            <person name="Varghese N."/>
            <person name="Submissions S."/>
        </authorList>
    </citation>
    <scope>NUCLEOTIDE SEQUENCE [LARGE SCALE GENOMIC DNA]</scope>
    <source>
        <strain evidence="3">Dd16</strain>
    </source>
</reference>
<evidence type="ECO:0008006" key="4">
    <source>
        <dbReference type="Google" id="ProtNLM"/>
    </source>
</evidence>
<gene>
    <name evidence="2" type="ORF">SAMN06295910_1266</name>
</gene>
<feature type="signal peptide" evidence="1">
    <location>
        <begin position="1"/>
        <end position="19"/>
    </location>
</feature>
<sequence>MIRAALLLALAAVAGPAFAQDAELPDGGDQSDFIVTGSVPELCTLGEPTISNTSAPLNVRTIIGRVIRIEEMMDPATLSTQAASIEIAFQGFCNYPYEIALASDNNGLYRQIAGGAVPLGFANAVPYMAELRRDEDMIRLDADALSRRERRGAPVDAEPTASPLLLRLQVMPGATNITTQAPLLAGEYRDTIRITVGPR</sequence>
<accession>A0A1X7G6M1</accession>
<dbReference type="STRING" id="941907.SAMN06295910_1266"/>
<dbReference type="OrthoDB" id="7504580at2"/>
<dbReference type="RefSeq" id="WP_085218023.1">
    <property type="nucleotide sequence ID" value="NZ_LT840185.1"/>
</dbReference>
<feature type="chain" id="PRO_5013253796" description="Type 1 fimbrial protein" evidence="1">
    <location>
        <begin position="20"/>
        <end position="199"/>
    </location>
</feature>
<dbReference type="EMBL" id="LT840185">
    <property type="protein sequence ID" value="SMF64963.1"/>
    <property type="molecule type" value="Genomic_DNA"/>
</dbReference>
<dbReference type="AlphaFoldDB" id="A0A1X7G6M1"/>
<evidence type="ECO:0000256" key="1">
    <source>
        <dbReference type="SAM" id="SignalP"/>
    </source>
</evidence>
<protein>
    <recommendedName>
        <fullName evidence="4">Type 1 fimbrial protein</fullName>
    </recommendedName>
</protein>
<evidence type="ECO:0000313" key="2">
    <source>
        <dbReference type="EMBL" id="SMF64963.1"/>
    </source>
</evidence>
<proteinExistence type="predicted"/>
<evidence type="ECO:0000313" key="3">
    <source>
        <dbReference type="Proteomes" id="UP000192934"/>
    </source>
</evidence>
<dbReference type="Proteomes" id="UP000192934">
    <property type="component" value="Chromosome I"/>
</dbReference>
<keyword evidence="1" id="KW-0732">Signal</keyword>
<keyword evidence="3" id="KW-1185">Reference proteome</keyword>
<organism evidence="2 3">
    <name type="scientific">Allosphingosinicella indica</name>
    <dbReference type="NCBI Taxonomy" id="941907"/>
    <lineage>
        <taxon>Bacteria</taxon>
        <taxon>Pseudomonadati</taxon>
        <taxon>Pseudomonadota</taxon>
        <taxon>Alphaproteobacteria</taxon>
        <taxon>Sphingomonadales</taxon>
        <taxon>Sphingomonadaceae</taxon>
        <taxon>Allosphingosinicella</taxon>
    </lineage>
</organism>